<evidence type="ECO:0000256" key="3">
    <source>
        <dbReference type="ARBA" id="ARBA00022737"/>
    </source>
</evidence>
<gene>
    <name evidence="9" type="ORF">MFLAVUS_001857</name>
</gene>
<comment type="subcellular location">
    <subcellularLocation>
        <location evidence="1">Cytoplasm</location>
    </subcellularLocation>
</comment>
<dbReference type="Pfam" id="PF13001">
    <property type="entry name" value="ECM29_N"/>
    <property type="match status" value="1"/>
</dbReference>
<sequence>MKGWSGNNSPVGSRSPTTPNSPTTTTTSNSPVQHITIPHPIVFVPTQDSQLRSPTLHKPGAERDMPKSGPISRLKNAPRDQIPVTKTPRRQKSSRFYAKEKIQLERTPGFNEIPPHLRPDLYIQKLRQCMVICDFSDPSAELTEKEIKRQTLQEILEYVGITRGVLTSEAPYPEIVKMFAINLFRTIPPQVNPTGDAYDPEEDEPVLELAWPHLQIVYEFFLRFLESPDFNINFAKRYIDQKFILQLLDLFDSEDPRERDFLKTTLHRIYGKFLNLRAFIRRSINNIFFQFIYETERHNGIAELLEILGSIINGFALPLKEEHKSFLRRVLIPLHKVKSLVLYHPQLAYCVVQFLEKNQALSQEVIQGLLRYWPKVNSPKEVMFLNELEEVLDVIDGNEFQRIMIPLFVKLGQCVSSTHFQVAERALYFWNNDYIVSLMAENMNAIMPIIFPTLYKTSKTHWNKTILGLVYNALKLCMDISPELFDECANQYKQQRQIERKRQREREENWKILQRKVSGTSAVTITKSTENQFYNFSFPPKQNDEDFDEQKHEEHHDVIRPDMQQFESGPQQFQQFRRKSIIPVDETVFNELSRHVSLDEVMNQAPENVELKLAMCNTDAQLEKTIQVFLPPVLLKLASTNADSKKKVMEILSHINKRVKANSTIKLPFEALLSQFIDDKVSVFVKNFTLIYLEMSALRLTPEETAKHLPQFLKGISLRPLQQRIALLHIVLPVLSKWKMDHGEQLTARDNVFHFNENPKDVVVITSFFLDVMLYQPLTAREIADTETPPKFPGLSPMAVDEVTNKGKIEWTTSKLKDAKLGIMNFILTPIFTDTERLPLLVAGVCDPNHQVTSACEDGMRRWTGNVDYEDTTTIQSLYKLYLGSKPTARLGGRDGRSQAPNSVKLRVLQYLGKSIVATNMVSPMIQVIFDGIYGESTTVKLQRAAISFLQWCARMSNESSIGPVAPVIISGLLKYINENDDTQGFDADSIKGYAYVACGLVAKKVPKVGLEDTHMLALFFDNLEFEHKNVRTYVQDALSSMIEIYVNISADSPIYNDLQAIILKAVQKPDSYSRYMALRYANAIYPFSCVFARYICLLGSSASVVKLDVKEEAKRGLKPFVRNRYGLVENVDVISPNELPQFSELVNYIHDHRPDQEFTISSKTPTIKGYPVEVYSEILDFLRMIWILQVNPTNILIDQYVADKVESSMAEDPVTMNNFKQSISELWLHGDANEKQVVQYWLEFVEQGLNPELKDPVLLATSAKCLLEIISLGPSSIATTFKDRLDFFQSLSLSDKLETRTSVSHIFGIIASSESISESDIEARLDTFCTILETPEGPKVKQQALDQRHGAALSVGYLVGRCHYRLRHISDAILNRCATNLVKLLDGAPTSHFYLLANAACQSLAEMGRSKVLPFAIAASTEKSESDMDIGTSIQDVIEKLTLLAKACKDAKVQEKATLTLGHLTIPLVSAPNTSALIQLVVDALYATADTKQVELNFASGEAWSALAFGWESQAMQKYKDISEMPVLAQLKPSSSSNQQELIEKIIRTYVTSSKSWYRKAACIWLLSLLKFGKDHELIKKNLSNMHASFSRLLSDKDDFTQECASKGLGLVYEYGDAKIKEDMLYSLVGTFTEGRSIQAQSVTDNTVLFEEGALGETPDGNSITTYKELCSLASELNQPDLIYKFMNLANHNAMWTSRRGAAFGFQNLMALAEKEMEPYLPRLIPKLYRYQFDPNPRVNQTMQSIWKSLVKDNQKTVDTYFNQITDDLLTGLGNRQWRIREASCAAITDLVQGRQLAQIEPYLEKLWEMCFRALDDIKDSVRQAATQTCRSLTKLTVHYCDPTMVAIADGRKVMDIVMPFLLQKGLVSDAEDVRKFSLDAVLRVCKTGASLLKKFIPDLIDTLLQSLSSLEPQSMNYLSFHVDKYNISQEQLDNARLSGAKNSPMMEGIEHCVSQIDEEVMEQLTPRILQIVRKGTGLPTKAGCARFIVTLVMNRRTTFAPFADAYLKALSGTVRSKNPVIRKSYATAIGYVCQLASYDRLVSVTKHLKKLYIDEEDEDSKAGSAVTIVEITRFATDRANSIATVMVPLIFFGEHDPEENLNKLWKQAWENLTSGTRSMVTLYADEILEFVQPLLTSSSWKVKQTAALTIADMCKSAGKGVQVHARKLLPVIVSTLATRSWDGKENVLEAFVQLCISVKDTLANADWNPSLKDVVAILVREAKRKNRVYQRHALVSLARFTDQFAEKIDLFDQVNGFLTELCEMDETEAMEEEDNDNAKPLLLMIKANAFKAIVSAYRPKMFNNQEVYAGPLVEMITGCLRGNVWNVQLAILQSLKTFVEYCTVDSLNDEKVRNCILKASFESLQDMKYSAIRSEAADVLNQLKKTGTVKGEVKVQFDQEVAKCLKNEPSSMVQSKLQQLLASDI</sequence>
<dbReference type="InterPro" id="IPR002554">
    <property type="entry name" value="PP2A_B56"/>
</dbReference>
<dbReference type="Proteomes" id="UP001473302">
    <property type="component" value="Unassembled WGS sequence"/>
</dbReference>
<dbReference type="Pfam" id="PF24492">
    <property type="entry name" value="HEAT_ECM29"/>
    <property type="match status" value="1"/>
</dbReference>
<dbReference type="Pfam" id="PF23731">
    <property type="entry name" value="ARM_ECM29_C"/>
    <property type="match status" value="1"/>
</dbReference>
<dbReference type="InterPro" id="IPR016024">
    <property type="entry name" value="ARM-type_fold"/>
</dbReference>
<dbReference type="PANTHER" id="PTHR23346">
    <property type="entry name" value="TRANSLATIONAL ACTIVATOR GCN1-RELATED"/>
    <property type="match status" value="1"/>
</dbReference>
<dbReference type="InterPro" id="IPR055444">
    <property type="entry name" value="ARM_ECM29"/>
</dbReference>
<comment type="caution">
    <text evidence="9">The sequence shown here is derived from an EMBL/GenBank/DDBJ whole genome shotgun (WGS) entry which is preliminary data.</text>
</comment>
<evidence type="ECO:0000313" key="9">
    <source>
        <dbReference type="EMBL" id="GAA5808466.1"/>
    </source>
</evidence>
<feature type="compositionally biased region" description="Low complexity" evidence="5">
    <location>
        <begin position="15"/>
        <end position="31"/>
    </location>
</feature>
<accession>A0ABP9YNP4</accession>
<feature type="region of interest" description="Disordered" evidence="5">
    <location>
        <begin position="1"/>
        <end position="92"/>
    </location>
</feature>
<keyword evidence="2" id="KW-0963">Cytoplasm</keyword>
<feature type="domain" description="ECM29 ARM-like repeats" evidence="7">
    <location>
        <begin position="1232"/>
        <end position="1366"/>
    </location>
</feature>
<evidence type="ECO:0000259" key="6">
    <source>
        <dbReference type="Pfam" id="PF13001"/>
    </source>
</evidence>
<dbReference type="InterPro" id="IPR024372">
    <property type="entry name" value="Ecm29_N"/>
</dbReference>
<keyword evidence="10" id="KW-1185">Reference proteome</keyword>
<organism evidence="9 10">
    <name type="scientific">Mucor flavus</name>
    <dbReference type="NCBI Taxonomy" id="439312"/>
    <lineage>
        <taxon>Eukaryota</taxon>
        <taxon>Fungi</taxon>
        <taxon>Fungi incertae sedis</taxon>
        <taxon>Mucoromycota</taxon>
        <taxon>Mucoromycotina</taxon>
        <taxon>Mucoromycetes</taxon>
        <taxon>Mucorales</taxon>
        <taxon>Mucorineae</taxon>
        <taxon>Mucoraceae</taxon>
        <taxon>Mucor</taxon>
    </lineage>
</organism>
<protein>
    <recommendedName>
        <fullName evidence="11">Non-specific serine/threonine protein kinase</fullName>
    </recommendedName>
</protein>
<name>A0ABP9YNP4_9FUNG</name>
<reference evidence="9 10" key="1">
    <citation type="submission" date="2024-04" db="EMBL/GenBank/DDBJ databases">
        <title>genome sequences of Mucor flavus KT1a and Helicostylum pulchrum KT1b strains isolated from the surface of a dry-aged beef.</title>
        <authorList>
            <person name="Toyotome T."/>
            <person name="Hosono M."/>
            <person name="Torimaru M."/>
            <person name="Fukuda K."/>
            <person name="Mikami N."/>
        </authorList>
    </citation>
    <scope>NUCLEOTIDE SEQUENCE [LARGE SCALE GENOMIC DNA]</scope>
    <source>
        <strain evidence="9 10">KT1a</strain>
    </source>
</reference>
<dbReference type="Pfam" id="PF23702">
    <property type="entry name" value="ARM_ECM29"/>
    <property type="match status" value="1"/>
</dbReference>
<proteinExistence type="predicted"/>
<evidence type="ECO:0000259" key="7">
    <source>
        <dbReference type="Pfam" id="PF23702"/>
    </source>
</evidence>
<evidence type="ECO:0000256" key="1">
    <source>
        <dbReference type="ARBA" id="ARBA00004496"/>
    </source>
</evidence>
<feature type="domain" description="Proteasome component Ecm29 N-terminal" evidence="6">
    <location>
        <begin position="607"/>
        <end position="1100"/>
    </location>
</feature>
<dbReference type="InterPro" id="IPR011989">
    <property type="entry name" value="ARM-like"/>
</dbReference>
<evidence type="ECO:0008006" key="11">
    <source>
        <dbReference type="Google" id="ProtNLM"/>
    </source>
</evidence>
<dbReference type="PANTHER" id="PTHR23346:SF19">
    <property type="entry name" value="PROTEASOME ADAPTER AND SCAFFOLD PROTEIN ECM29"/>
    <property type="match status" value="1"/>
</dbReference>
<dbReference type="Pfam" id="PF01603">
    <property type="entry name" value="B56"/>
    <property type="match status" value="1"/>
</dbReference>
<dbReference type="Gene3D" id="1.25.10.10">
    <property type="entry name" value="Leucine-rich Repeat Variant"/>
    <property type="match status" value="4"/>
</dbReference>
<dbReference type="SUPFAM" id="SSF48371">
    <property type="entry name" value="ARM repeat"/>
    <property type="match status" value="4"/>
</dbReference>
<evidence type="ECO:0000256" key="4">
    <source>
        <dbReference type="ARBA" id="ARBA00022942"/>
    </source>
</evidence>
<evidence type="ECO:0000256" key="2">
    <source>
        <dbReference type="ARBA" id="ARBA00022490"/>
    </source>
</evidence>
<evidence type="ECO:0000256" key="5">
    <source>
        <dbReference type="SAM" id="MobiDB-lite"/>
    </source>
</evidence>
<evidence type="ECO:0000259" key="8">
    <source>
        <dbReference type="Pfam" id="PF24492"/>
    </source>
</evidence>
<keyword evidence="4" id="KW-0647">Proteasome</keyword>
<feature type="domain" description="Proteasome adapter and scaffold protein ECM29 HEAT-repeat" evidence="8">
    <location>
        <begin position="1894"/>
        <end position="2054"/>
    </location>
</feature>
<evidence type="ECO:0000313" key="10">
    <source>
        <dbReference type="Proteomes" id="UP001473302"/>
    </source>
</evidence>
<dbReference type="Pfam" id="PF24987">
    <property type="entry name" value="HEAT_EF3_N"/>
    <property type="match status" value="1"/>
</dbReference>
<dbReference type="EMBL" id="BAABUK010000003">
    <property type="protein sequence ID" value="GAA5808466.1"/>
    <property type="molecule type" value="Genomic_DNA"/>
</dbReference>
<keyword evidence="3" id="KW-0677">Repeat</keyword>
<dbReference type="InterPro" id="IPR055443">
    <property type="entry name" value="HEAT_ECM29"/>
</dbReference>
<feature type="compositionally biased region" description="Polar residues" evidence="5">
    <location>
        <begin position="1"/>
        <end position="14"/>
    </location>
</feature>